<dbReference type="InterPro" id="IPR017439">
    <property type="entry name" value="Amidohydrolase"/>
</dbReference>
<dbReference type="EC" id="3.5.1.47" evidence="2"/>
<organism evidence="2">
    <name type="scientific">bioreactor metagenome</name>
    <dbReference type="NCBI Taxonomy" id="1076179"/>
    <lineage>
        <taxon>unclassified sequences</taxon>
        <taxon>metagenomes</taxon>
        <taxon>ecological metagenomes</taxon>
    </lineage>
</organism>
<proteinExistence type="predicted"/>
<protein>
    <submittedName>
        <fullName evidence="2">N-acetyldiaminopimelate deacetylase</fullName>
        <ecNumber evidence="2">3.5.1.47</ecNumber>
    </submittedName>
</protein>
<dbReference type="InterPro" id="IPR052030">
    <property type="entry name" value="Peptidase_M20/M20A_hydrolases"/>
</dbReference>
<keyword evidence="2" id="KW-0378">Hydrolase</keyword>
<dbReference type="Pfam" id="PF07687">
    <property type="entry name" value="M20_dimer"/>
    <property type="match status" value="1"/>
</dbReference>
<dbReference type="NCBIfam" id="TIGR01891">
    <property type="entry name" value="amidohydrolases"/>
    <property type="match status" value="1"/>
</dbReference>
<dbReference type="PANTHER" id="PTHR30575:SF0">
    <property type="entry name" value="XAA-ARG DIPEPTIDASE"/>
    <property type="match status" value="1"/>
</dbReference>
<dbReference type="GO" id="GO:0071713">
    <property type="term" value="F:para-aminobenzoyl-glutamate hydrolase activity"/>
    <property type="evidence" value="ECO:0007669"/>
    <property type="project" value="TreeGrafter"/>
</dbReference>
<dbReference type="SUPFAM" id="SSF55031">
    <property type="entry name" value="Bacterial exopeptidase dimerisation domain"/>
    <property type="match status" value="1"/>
</dbReference>
<dbReference type="AlphaFoldDB" id="A0A644VXK0"/>
<dbReference type="GO" id="GO:0050118">
    <property type="term" value="F:N-acetyldiaminopimelate deacetylase activity"/>
    <property type="evidence" value="ECO:0007669"/>
    <property type="project" value="UniProtKB-EC"/>
</dbReference>
<name>A0A644VXK0_9ZZZZ</name>
<reference evidence="2" key="1">
    <citation type="submission" date="2019-08" db="EMBL/GenBank/DDBJ databases">
        <authorList>
            <person name="Kucharzyk K."/>
            <person name="Murdoch R.W."/>
            <person name="Higgins S."/>
            <person name="Loffler F."/>
        </authorList>
    </citation>
    <scope>NUCLEOTIDE SEQUENCE</scope>
</reference>
<dbReference type="EMBL" id="VSSQ01000500">
    <property type="protein sequence ID" value="MPL96204.1"/>
    <property type="molecule type" value="Genomic_DNA"/>
</dbReference>
<evidence type="ECO:0000259" key="1">
    <source>
        <dbReference type="Pfam" id="PF07687"/>
    </source>
</evidence>
<dbReference type="Gene3D" id="3.40.630.10">
    <property type="entry name" value="Zn peptidases"/>
    <property type="match status" value="1"/>
</dbReference>
<dbReference type="Pfam" id="PF01546">
    <property type="entry name" value="Peptidase_M20"/>
    <property type="match status" value="1"/>
</dbReference>
<dbReference type="InterPro" id="IPR011650">
    <property type="entry name" value="Peptidase_M20_dimer"/>
</dbReference>
<feature type="domain" description="Peptidase M20 dimerisation" evidence="1">
    <location>
        <begin position="110"/>
        <end position="200"/>
    </location>
</feature>
<accession>A0A644VXK0</accession>
<dbReference type="InterPro" id="IPR002933">
    <property type="entry name" value="Peptidase_M20"/>
</dbReference>
<dbReference type="GO" id="GO:0016805">
    <property type="term" value="F:dipeptidase activity"/>
    <property type="evidence" value="ECO:0007669"/>
    <property type="project" value="TreeGrafter"/>
</dbReference>
<dbReference type="GO" id="GO:0005737">
    <property type="term" value="C:cytoplasm"/>
    <property type="evidence" value="ECO:0007669"/>
    <property type="project" value="TreeGrafter"/>
</dbReference>
<dbReference type="GO" id="GO:0046657">
    <property type="term" value="P:folic acid catabolic process"/>
    <property type="evidence" value="ECO:0007669"/>
    <property type="project" value="TreeGrafter"/>
</dbReference>
<dbReference type="SUPFAM" id="SSF53187">
    <property type="entry name" value="Zn-dependent exopeptidases"/>
    <property type="match status" value="1"/>
</dbReference>
<sequence>METAFRAVKKGREEGPTVAFLSEYDALKGLGHACGHNIIAASSVGAGIALGSVLEDIAGEVQVIGTPGEEEGGGKIYMVERGCFAGVDFALMVHPNTKNLIGRGGLAAQSVRIEFLGRAAHSAVPDKGVNALTSLIAFFNGIDTLRQTWPNSAKINGIITRGGTASNVIPDLAEACFTVRASTKKELNAMYRDLNRVAEAAAMVTGASFLLEGEPVYAERYPNSAMGEAFKRNMESLGETMEYPDPRERFGSSDVGNVSLELPTIHEYLAIADTSVAGHTVEFREAAVSPRGGEVVLLAAEGLALTGWDLLTDGVLREAAREEYRRKVLPFRD</sequence>
<dbReference type="InterPro" id="IPR036264">
    <property type="entry name" value="Bact_exopeptidase_dim_dom"/>
</dbReference>
<comment type="caution">
    <text evidence="2">The sequence shown here is derived from an EMBL/GenBank/DDBJ whole genome shotgun (WGS) entry which is preliminary data.</text>
</comment>
<dbReference type="Gene3D" id="3.30.70.360">
    <property type="match status" value="1"/>
</dbReference>
<evidence type="ECO:0000313" key="2">
    <source>
        <dbReference type="EMBL" id="MPL96204.1"/>
    </source>
</evidence>
<dbReference type="PANTHER" id="PTHR30575">
    <property type="entry name" value="PEPTIDASE M20"/>
    <property type="match status" value="1"/>
</dbReference>
<gene>
    <name evidence="2" type="ORF">SDC9_42379</name>
</gene>